<organism evidence="1 4">
    <name type="scientific">Arthrobacter bambusae</name>
    <dbReference type="NCBI Taxonomy" id="1338426"/>
    <lineage>
        <taxon>Bacteria</taxon>
        <taxon>Bacillati</taxon>
        <taxon>Actinomycetota</taxon>
        <taxon>Actinomycetes</taxon>
        <taxon>Micrococcales</taxon>
        <taxon>Micrococcaceae</taxon>
        <taxon>Arthrobacter</taxon>
    </lineage>
</organism>
<reference evidence="1 3" key="1">
    <citation type="submission" date="2023-07" db="EMBL/GenBank/DDBJ databases">
        <title>Sorghum-associated microbial communities from plants grown in Nebraska, USA.</title>
        <authorList>
            <person name="Schachtman D."/>
        </authorList>
    </citation>
    <scope>NUCLEOTIDE SEQUENCE</scope>
    <source>
        <strain evidence="1">DS1006</strain>
        <strain evidence="2 3">DS1016</strain>
    </source>
</reference>
<sequence length="82" mass="9030">MTITADRMKLLTTDGLNRLLAVAVSINDDQADALLGLNEKHKGHGCRYRHTGSGYILAEYTRPENTRAAYMVGPSGEQRPLD</sequence>
<evidence type="ECO:0000313" key="1">
    <source>
        <dbReference type="EMBL" id="MDP9904700.1"/>
    </source>
</evidence>
<evidence type="ECO:0000313" key="4">
    <source>
        <dbReference type="Proteomes" id="UP001242995"/>
    </source>
</evidence>
<keyword evidence="3" id="KW-1185">Reference proteome</keyword>
<evidence type="ECO:0000313" key="3">
    <source>
        <dbReference type="Proteomes" id="UP001230951"/>
    </source>
</evidence>
<protein>
    <submittedName>
        <fullName evidence="1">Uncharacterized protein</fullName>
    </submittedName>
</protein>
<gene>
    <name evidence="1" type="ORF">J2S90_001655</name>
    <name evidence="2" type="ORF">J2S93_002298</name>
</gene>
<dbReference type="EMBL" id="JAUSTF010000004">
    <property type="protein sequence ID" value="MDQ0180871.1"/>
    <property type="molecule type" value="Genomic_DNA"/>
</dbReference>
<dbReference type="EMBL" id="JAUSRG010000003">
    <property type="protein sequence ID" value="MDP9904700.1"/>
    <property type="molecule type" value="Genomic_DNA"/>
</dbReference>
<dbReference type="RefSeq" id="WP_306960558.1">
    <property type="nucleotide sequence ID" value="NZ_JAUSRG010000003.1"/>
</dbReference>
<comment type="caution">
    <text evidence="1">The sequence shown here is derived from an EMBL/GenBank/DDBJ whole genome shotgun (WGS) entry which is preliminary data.</text>
</comment>
<proteinExistence type="predicted"/>
<dbReference type="AlphaFoldDB" id="A0AAW8DAE4"/>
<accession>A0AAW8DAE4</accession>
<dbReference type="Proteomes" id="UP001230951">
    <property type="component" value="Unassembled WGS sequence"/>
</dbReference>
<evidence type="ECO:0000313" key="2">
    <source>
        <dbReference type="EMBL" id="MDQ0180871.1"/>
    </source>
</evidence>
<dbReference type="Proteomes" id="UP001242995">
    <property type="component" value="Unassembled WGS sequence"/>
</dbReference>
<name>A0AAW8DAE4_9MICC</name>